<dbReference type="EMBL" id="PDCP01000005">
    <property type="protein sequence ID" value="PEG41662.1"/>
    <property type="molecule type" value="Genomic_DNA"/>
</dbReference>
<proteinExistence type="predicted"/>
<dbReference type="Proteomes" id="UP000220914">
    <property type="component" value="Unassembled WGS sequence"/>
</dbReference>
<comment type="caution">
    <text evidence="3">The sequence shown here is derived from an EMBL/GenBank/DDBJ whole genome shotgun (WGS) entry which is preliminary data.</text>
</comment>
<dbReference type="PANTHER" id="PTHR46825:SF7">
    <property type="entry name" value="D-ALANYL-D-ALANINE CARBOXYPEPTIDASE"/>
    <property type="match status" value="1"/>
</dbReference>
<name>A0A2A7NC09_MYCAG</name>
<protein>
    <submittedName>
        <fullName evidence="2">Beta-lactamase</fullName>
    </submittedName>
    <submittedName>
        <fullName evidence="3">D-alanyl-D-alanine carboxypeptidase</fullName>
    </submittedName>
</protein>
<dbReference type="RefSeq" id="WP_097938411.1">
    <property type="nucleotide sequence ID" value="NZ_BLKS01000001.1"/>
</dbReference>
<dbReference type="Pfam" id="PF00144">
    <property type="entry name" value="Beta-lactamase"/>
    <property type="match status" value="1"/>
</dbReference>
<sequence>MSLAGWEAELNQTISAGIGEASIPGVIVGVSKPDQAPYVRAFGVRDTGTGEAMTPDLSMRIGSVTKSFTTTAVLQLVDQGRIGLDDPIGRYVPDAPNGDQVTIRELAAMRSGLYDYSVHTYPPAPGDEYRQYRPEELVQMAASHPPRFPPNDRFDYNNTNTVLLGLVVENVSDQPLRDYIRDHITQPLDMQNTLLPDGTEFPSPRAQGYTRRPDGQIVDAAGWNTSWGWAAGAMVSTLDDLRIWAPSVAMGALLSPGTHAERCKFLLAPSEGEGALYGLGLEYQNGWIGHNGNLDGYQSYAYYLPPEDTTLIMLVNSNVEVLGVWNFFTRIANIVSPAHTWPLPPSE</sequence>
<dbReference type="InterPro" id="IPR012338">
    <property type="entry name" value="Beta-lactam/transpept-like"/>
</dbReference>
<evidence type="ECO:0000313" key="5">
    <source>
        <dbReference type="Proteomes" id="UP000465302"/>
    </source>
</evidence>
<organism evidence="3 4">
    <name type="scientific">Mycolicibacterium agri</name>
    <name type="common">Mycobacterium agri</name>
    <dbReference type="NCBI Taxonomy" id="36811"/>
    <lineage>
        <taxon>Bacteria</taxon>
        <taxon>Bacillati</taxon>
        <taxon>Actinomycetota</taxon>
        <taxon>Actinomycetes</taxon>
        <taxon>Mycobacteriales</taxon>
        <taxon>Mycobacteriaceae</taxon>
        <taxon>Mycolicibacterium</taxon>
    </lineage>
</organism>
<reference evidence="2 5" key="2">
    <citation type="journal article" date="2019" name="Emerg. Microbes Infect.">
        <title>Comprehensive subspecies identification of 175 nontuberculous mycobacteria species based on 7547 genomic profiles.</title>
        <authorList>
            <person name="Matsumoto Y."/>
            <person name="Kinjo T."/>
            <person name="Motooka D."/>
            <person name="Nabeya D."/>
            <person name="Jung N."/>
            <person name="Uechi K."/>
            <person name="Horii T."/>
            <person name="Iida T."/>
            <person name="Fujita J."/>
            <person name="Nakamura S."/>
        </authorList>
    </citation>
    <scope>NUCLEOTIDE SEQUENCE [LARGE SCALE GENOMIC DNA]</scope>
    <source>
        <strain evidence="2 5">JCM 6377</strain>
    </source>
</reference>
<keyword evidence="3" id="KW-0645">Protease</keyword>
<dbReference type="EMBL" id="BLKS01000001">
    <property type="protein sequence ID" value="GFG50117.1"/>
    <property type="molecule type" value="Genomic_DNA"/>
</dbReference>
<dbReference type="Proteomes" id="UP000465302">
    <property type="component" value="Unassembled WGS sequence"/>
</dbReference>
<reference evidence="2" key="3">
    <citation type="submission" date="2020-02" db="EMBL/GenBank/DDBJ databases">
        <authorList>
            <person name="Matsumoto Y."/>
            <person name="Motooka D."/>
            <person name="Nakamura S."/>
        </authorList>
    </citation>
    <scope>NUCLEOTIDE SEQUENCE</scope>
    <source>
        <strain evidence="2">JCM 6377</strain>
    </source>
</reference>
<dbReference type="GO" id="GO:0004180">
    <property type="term" value="F:carboxypeptidase activity"/>
    <property type="evidence" value="ECO:0007669"/>
    <property type="project" value="UniProtKB-KW"/>
</dbReference>
<dbReference type="InterPro" id="IPR050491">
    <property type="entry name" value="AmpC-like"/>
</dbReference>
<accession>A0A2A7NC09</accession>
<feature type="domain" description="Beta-lactamase-related" evidence="1">
    <location>
        <begin position="10"/>
        <end position="319"/>
    </location>
</feature>
<evidence type="ECO:0000313" key="4">
    <source>
        <dbReference type="Proteomes" id="UP000220914"/>
    </source>
</evidence>
<reference evidence="3 4" key="1">
    <citation type="submission" date="2017-10" db="EMBL/GenBank/DDBJ databases">
        <title>The new phylogeny of genus Mycobacterium.</title>
        <authorList>
            <person name="Tortoli E."/>
            <person name="Trovato A."/>
            <person name="Cirillo D.M."/>
        </authorList>
    </citation>
    <scope>NUCLEOTIDE SEQUENCE [LARGE SCALE GENOMIC DNA]</scope>
    <source>
        <strain evidence="3 4">CCUG37673</strain>
    </source>
</reference>
<dbReference type="AlphaFoldDB" id="A0A2A7NC09"/>
<dbReference type="SUPFAM" id="SSF56601">
    <property type="entry name" value="beta-lactamase/transpeptidase-like"/>
    <property type="match status" value="1"/>
</dbReference>
<evidence type="ECO:0000313" key="2">
    <source>
        <dbReference type="EMBL" id="GFG50117.1"/>
    </source>
</evidence>
<keyword evidence="3" id="KW-0378">Hydrolase</keyword>
<dbReference type="InterPro" id="IPR001466">
    <property type="entry name" value="Beta-lactam-related"/>
</dbReference>
<keyword evidence="4" id="KW-1185">Reference proteome</keyword>
<evidence type="ECO:0000259" key="1">
    <source>
        <dbReference type="Pfam" id="PF00144"/>
    </source>
</evidence>
<dbReference type="OrthoDB" id="3174977at2"/>
<keyword evidence="3" id="KW-0121">Carboxypeptidase</keyword>
<dbReference type="Gene3D" id="3.40.710.10">
    <property type="entry name" value="DD-peptidase/beta-lactamase superfamily"/>
    <property type="match status" value="1"/>
</dbReference>
<dbReference type="PANTHER" id="PTHR46825">
    <property type="entry name" value="D-ALANYL-D-ALANINE-CARBOXYPEPTIDASE/ENDOPEPTIDASE AMPH"/>
    <property type="match status" value="1"/>
</dbReference>
<gene>
    <name evidence="3" type="ORF">CQY20_04195</name>
    <name evidence="2" type="ORF">MAGR_15580</name>
</gene>
<evidence type="ECO:0000313" key="3">
    <source>
        <dbReference type="EMBL" id="PEG41662.1"/>
    </source>
</evidence>